<evidence type="ECO:0000313" key="7">
    <source>
        <dbReference type="EMBL" id="KAG5684758.1"/>
    </source>
</evidence>
<dbReference type="Gene3D" id="3.40.50.1820">
    <property type="entry name" value="alpha/beta hydrolase"/>
    <property type="match status" value="1"/>
</dbReference>
<name>A0A9J6CSV5_POLVA</name>
<dbReference type="GO" id="GO:0005615">
    <property type="term" value="C:extracellular space"/>
    <property type="evidence" value="ECO:0007669"/>
    <property type="project" value="TreeGrafter"/>
</dbReference>
<evidence type="ECO:0000256" key="1">
    <source>
        <dbReference type="ARBA" id="ARBA00004613"/>
    </source>
</evidence>
<organism evidence="7 8">
    <name type="scientific">Polypedilum vanderplanki</name>
    <name type="common">Sleeping chironomid midge</name>
    <dbReference type="NCBI Taxonomy" id="319348"/>
    <lineage>
        <taxon>Eukaryota</taxon>
        <taxon>Metazoa</taxon>
        <taxon>Ecdysozoa</taxon>
        <taxon>Arthropoda</taxon>
        <taxon>Hexapoda</taxon>
        <taxon>Insecta</taxon>
        <taxon>Pterygota</taxon>
        <taxon>Neoptera</taxon>
        <taxon>Endopterygota</taxon>
        <taxon>Diptera</taxon>
        <taxon>Nematocera</taxon>
        <taxon>Chironomoidea</taxon>
        <taxon>Chironomidae</taxon>
        <taxon>Chironominae</taxon>
        <taxon>Polypedilum</taxon>
        <taxon>Polypedilum</taxon>
    </lineage>
</organism>
<keyword evidence="8" id="KW-1185">Reference proteome</keyword>
<dbReference type="Proteomes" id="UP001107558">
    <property type="component" value="Chromosome 1"/>
</dbReference>
<dbReference type="InterPro" id="IPR013818">
    <property type="entry name" value="Lipase"/>
</dbReference>
<comment type="subcellular location">
    <subcellularLocation>
        <location evidence="1">Secreted</location>
    </subcellularLocation>
</comment>
<dbReference type="GO" id="GO:0016298">
    <property type="term" value="F:lipase activity"/>
    <property type="evidence" value="ECO:0007669"/>
    <property type="project" value="InterPro"/>
</dbReference>
<dbReference type="SUPFAM" id="SSF53474">
    <property type="entry name" value="alpha/beta-Hydrolases"/>
    <property type="match status" value="1"/>
</dbReference>
<dbReference type="EMBL" id="JADBJN010000001">
    <property type="protein sequence ID" value="KAG5684758.1"/>
    <property type="molecule type" value="Genomic_DNA"/>
</dbReference>
<reference evidence="7" key="1">
    <citation type="submission" date="2021-03" db="EMBL/GenBank/DDBJ databases">
        <title>Chromosome level genome of the anhydrobiotic midge Polypedilum vanderplanki.</title>
        <authorList>
            <person name="Yoshida Y."/>
            <person name="Kikawada T."/>
            <person name="Gusev O."/>
        </authorList>
    </citation>
    <scope>NUCLEOTIDE SEQUENCE</scope>
    <source>
        <strain evidence="7">NIAS01</strain>
        <tissue evidence="7">Whole body or cell culture</tissue>
    </source>
</reference>
<dbReference type="InterPro" id="IPR029058">
    <property type="entry name" value="AB_hydrolase_fold"/>
</dbReference>
<sequence>MRYKIFSVFLLLSHFSVTFSNVMNTSYFELFYGKDFYDLKIDYPLYESSKLLVDPHFDVSLLTMMFLDGYKDESTLTDVLGKKTIVNAFLTRGDYNVIIVNWDKIASGNYIFTAMPNSKKFGGVLADAILEMTENGFNLTSLHIVGHSLGSQLAGFLGQSIIKKSEGKRKLRRITGLDPAFPIFYPGWLMGHISEKDAELVDVIHTDGWTYGTPFRTGTVDFWVNGGILEQPGCPERGKLFSCDDMCAHMRSVMFFAESAQRKNEKPFMAQKCDSWNKFKNGQCEEGFIFMGINCPENATGDYYLQTNEISPFSLGLEGLKYNKSKSNSKVDAGTFTTVLLVINFWHKGIFSV</sequence>
<comment type="similarity">
    <text evidence="2 4">Belongs to the AB hydrolase superfamily. Lipase family.</text>
</comment>
<feature type="domain" description="Lipase" evidence="6">
    <location>
        <begin position="55"/>
        <end position="313"/>
    </location>
</feature>
<dbReference type="PANTHER" id="PTHR11610:SF37">
    <property type="entry name" value="GH01208P"/>
    <property type="match status" value="1"/>
</dbReference>
<evidence type="ECO:0000256" key="3">
    <source>
        <dbReference type="ARBA" id="ARBA00022525"/>
    </source>
</evidence>
<gene>
    <name evidence="7" type="ORF">PVAND_013972</name>
</gene>
<dbReference type="AlphaFoldDB" id="A0A9J6CSV5"/>
<evidence type="ECO:0000313" key="8">
    <source>
        <dbReference type="Proteomes" id="UP001107558"/>
    </source>
</evidence>
<comment type="caution">
    <text evidence="7">The sequence shown here is derived from an EMBL/GenBank/DDBJ whole genome shotgun (WGS) entry which is preliminary data.</text>
</comment>
<evidence type="ECO:0000256" key="4">
    <source>
        <dbReference type="RuleBase" id="RU004262"/>
    </source>
</evidence>
<dbReference type="PRINTS" id="PR00821">
    <property type="entry name" value="TAGLIPASE"/>
</dbReference>
<keyword evidence="3" id="KW-0964">Secreted</keyword>
<proteinExistence type="inferred from homology"/>
<dbReference type="OrthoDB" id="199913at2759"/>
<dbReference type="PANTHER" id="PTHR11610">
    <property type="entry name" value="LIPASE"/>
    <property type="match status" value="1"/>
</dbReference>
<dbReference type="GO" id="GO:0017171">
    <property type="term" value="F:serine hydrolase activity"/>
    <property type="evidence" value="ECO:0007669"/>
    <property type="project" value="TreeGrafter"/>
</dbReference>
<evidence type="ECO:0000256" key="2">
    <source>
        <dbReference type="ARBA" id="ARBA00010701"/>
    </source>
</evidence>
<dbReference type="GO" id="GO:0016042">
    <property type="term" value="P:lipid catabolic process"/>
    <property type="evidence" value="ECO:0007669"/>
    <property type="project" value="TreeGrafter"/>
</dbReference>
<feature type="signal peptide" evidence="5">
    <location>
        <begin position="1"/>
        <end position="20"/>
    </location>
</feature>
<protein>
    <recommendedName>
        <fullName evidence="6">Lipase domain-containing protein</fullName>
    </recommendedName>
</protein>
<feature type="chain" id="PRO_5039889842" description="Lipase domain-containing protein" evidence="5">
    <location>
        <begin position="21"/>
        <end position="353"/>
    </location>
</feature>
<keyword evidence="5" id="KW-0732">Signal</keyword>
<accession>A0A9J6CSV5</accession>
<dbReference type="Pfam" id="PF00151">
    <property type="entry name" value="Lipase"/>
    <property type="match status" value="1"/>
</dbReference>
<evidence type="ECO:0000256" key="5">
    <source>
        <dbReference type="SAM" id="SignalP"/>
    </source>
</evidence>
<evidence type="ECO:0000259" key="6">
    <source>
        <dbReference type="Pfam" id="PF00151"/>
    </source>
</evidence>
<dbReference type="InterPro" id="IPR000734">
    <property type="entry name" value="TAG_lipase"/>
</dbReference>